<feature type="domain" description="MIR" evidence="1">
    <location>
        <begin position="6"/>
        <end position="60"/>
    </location>
</feature>
<proteinExistence type="predicted"/>
<accession>A0A8S1K937</accession>
<feature type="domain" description="MIR" evidence="1">
    <location>
        <begin position="270"/>
        <end position="322"/>
    </location>
</feature>
<feature type="domain" description="MIR" evidence="1">
    <location>
        <begin position="135"/>
        <end position="190"/>
    </location>
</feature>
<reference evidence="2" key="1">
    <citation type="submission" date="2021-01" db="EMBL/GenBank/DDBJ databases">
        <authorList>
            <consortium name="Genoscope - CEA"/>
            <person name="William W."/>
        </authorList>
    </citation>
    <scope>NUCLEOTIDE SEQUENCE</scope>
</reference>
<dbReference type="OMA" id="EWSIIPL"/>
<evidence type="ECO:0000313" key="2">
    <source>
        <dbReference type="EMBL" id="CAD8046988.1"/>
    </source>
</evidence>
<feature type="domain" description="MIR" evidence="1">
    <location>
        <begin position="327"/>
        <end position="380"/>
    </location>
</feature>
<dbReference type="Proteomes" id="UP000688137">
    <property type="component" value="Unassembled WGS sequence"/>
</dbReference>
<dbReference type="InterPro" id="IPR016093">
    <property type="entry name" value="MIR_motif"/>
</dbReference>
<evidence type="ECO:0000259" key="1">
    <source>
        <dbReference type="SMART" id="SM00472"/>
    </source>
</evidence>
<dbReference type="AlphaFoldDB" id="A0A8S1K937"/>
<feature type="domain" description="MIR" evidence="1">
    <location>
        <begin position="206"/>
        <end position="259"/>
    </location>
</feature>
<name>A0A8S1K937_PARPR</name>
<keyword evidence="3" id="KW-1185">Reference proteome</keyword>
<dbReference type="PANTHER" id="PTHR46809:SF2">
    <property type="entry name" value="GH21273P"/>
    <property type="match status" value="1"/>
</dbReference>
<gene>
    <name evidence="2" type="ORF">PPRIM_AZ9-3.1.T0110203</name>
</gene>
<protein>
    <recommendedName>
        <fullName evidence="1">MIR domain-containing protein</fullName>
    </recommendedName>
</protein>
<comment type="caution">
    <text evidence="2">The sequence shown here is derived from an EMBL/GenBank/DDBJ whole genome shotgun (WGS) entry which is preliminary data.</text>
</comment>
<sequence length="388" mass="44743">MYKQYDLQLFSGAIIQLKHLSTNDYLFSNRIKLTSGSKETMLGCTKNQYQEGTKFEIHLAYTDFGNMLYQPIKYGDLVYLKQQDQIVTININNKSQTTNQKEAILMEKQNEIMGSQIFVISPSELWQGSILKIKESIINQASIIRLINITSNLSIHSNSNYFKQKELSDCVEVIGCNERDQNDDWFVNIHDINLINGIIHLLPRFSKPIFHGSLVIIRNAFLGTALNSHSILLKSKNQEVTTNSIIPRISNELWEVVLMKIEGERKHSIENQLLYGEKFSLLHSNTNQFLKYNKGQTNSDKTFQVCCSDQNLFLEEWSIIPLSQQQTQAVFCNDFFLIKNNTCQQYLTSIAEPSYITKQQYKTFLTQLPTNASVWTIEAVLNNKQNYS</sequence>
<organism evidence="2 3">
    <name type="scientific">Paramecium primaurelia</name>
    <dbReference type="NCBI Taxonomy" id="5886"/>
    <lineage>
        <taxon>Eukaryota</taxon>
        <taxon>Sar</taxon>
        <taxon>Alveolata</taxon>
        <taxon>Ciliophora</taxon>
        <taxon>Intramacronucleata</taxon>
        <taxon>Oligohymenophorea</taxon>
        <taxon>Peniculida</taxon>
        <taxon>Parameciidae</taxon>
        <taxon>Paramecium</taxon>
    </lineage>
</organism>
<dbReference type="EMBL" id="CAJJDM010000008">
    <property type="protein sequence ID" value="CAD8046988.1"/>
    <property type="molecule type" value="Genomic_DNA"/>
</dbReference>
<dbReference type="SMART" id="SM00472">
    <property type="entry name" value="MIR"/>
    <property type="match status" value="5"/>
</dbReference>
<dbReference type="PANTHER" id="PTHR46809">
    <property type="entry name" value="STROMAL CELL-DERIVED FACTOR 2-LIKE PROTEIN"/>
    <property type="match status" value="1"/>
</dbReference>
<evidence type="ECO:0000313" key="3">
    <source>
        <dbReference type="Proteomes" id="UP000688137"/>
    </source>
</evidence>